<dbReference type="PANTHER" id="PTHR36115">
    <property type="entry name" value="PROLINE-RICH ANTIGEN HOMOLOG-RELATED"/>
    <property type="match status" value="1"/>
</dbReference>
<organism evidence="9 10">
    <name type="scientific">Luteimonas terrae</name>
    <dbReference type="NCBI Taxonomy" id="1530191"/>
    <lineage>
        <taxon>Bacteria</taxon>
        <taxon>Pseudomonadati</taxon>
        <taxon>Pseudomonadota</taxon>
        <taxon>Gammaproteobacteria</taxon>
        <taxon>Lysobacterales</taxon>
        <taxon>Lysobacteraceae</taxon>
        <taxon>Luteimonas</taxon>
    </lineage>
</organism>
<keyword evidence="2" id="KW-1003">Cell membrane</keyword>
<protein>
    <submittedName>
        <fullName evidence="9">RDD family protein</fullName>
    </submittedName>
</protein>
<feature type="transmembrane region" description="Helical" evidence="6">
    <location>
        <begin position="188"/>
        <end position="208"/>
    </location>
</feature>
<feature type="domain" description="RDD" evidence="7">
    <location>
        <begin position="140"/>
        <end position="275"/>
    </location>
</feature>
<dbReference type="OrthoDB" id="9793824at2"/>
<evidence type="ECO:0000313" key="10">
    <source>
        <dbReference type="Proteomes" id="UP000295543"/>
    </source>
</evidence>
<dbReference type="InterPro" id="IPR010432">
    <property type="entry name" value="RDD"/>
</dbReference>
<keyword evidence="10" id="KW-1185">Reference proteome</keyword>
<comment type="subcellular location">
    <subcellularLocation>
        <location evidence="1">Cell membrane</location>
        <topology evidence="1">Multi-pass membrane protein</topology>
    </subcellularLocation>
</comment>
<feature type="domain" description="GYF" evidence="8">
    <location>
        <begin position="4"/>
        <end position="51"/>
    </location>
</feature>
<dbReference type="InterPro" id="IPR051791">
    <property type="entry name" value="Pra-immunoreactive"/>
</dbReference>
<keyword evidence="3 6" id="KW-0812">Transmembrane</keyword>
<evidence type="ECO:0000256" key="6">
    <source>
        <dbReference type="SAM" id="Phobius"/>
    </source>
</evidence>
<evidence type="ECO:0000256" key="5">
    <source>
        <dbReference type="ARBA" id="ARBA00023136"/>
    </source>
</evidence>
<proteinExistence type="predicted"/>
<reference evidence="9 10" key="1">
    <citation type="submission" date="2019-03" db="EMBL/GenBank/DDBJ databases">
        <title>Luteimonas zhaokaii sp.nov., isolated from the rectal contents of Plateau pika in Yushu, Qinghai Province, China.</title>
        <authorList>
            <person name="Zhang G."/>
        </authorList>
    </citation>
    <scope>NUCLEOTIDE SEQUENCE [LARGE SCALE GENOMIC DNA]</scope>
    <source>
        <strain evidence="9 10">THG-MD21</strain>
    </source>
</reference>
<dbReference type="GO" id="GO:0005886">
    <property type="term" value="C:plasma membrane"/>
    <property type="evidence" value="ECO:0007669"/>
    <property type="project" value="UniProtKB-SubCell"/>
</dbReference>
<dbReference type="InterPro" id="IPR025640">
    <property type="entry name" value="GYF_2"/>
</dbReference>
<dbReference type="Pfam" id="PF06271">
    <property type="entry name" value="RDD"/>
    <property type="match status" value="1"/>
</dbReference>
<keyword evidence="4 6" id="KW-1133">Transmembrane helix</keyword>
<evidence type="ECO:0000256" key="1">
    <source>
        <dbReference type="ARBA" id="ARBA00004651"/>
    </source>
</evidence>
<dbReference type="Proteomes" id="UP000295543">
    <property type="component" value="Unassembled WGS sequence"/>
</dbReference>
<feature type="transmembrane region" description="Helical" evidence="6">
    <location>
        <begin position="244"/>
        <end position="263"/>
    </location>
</feature>
<accession>A0A4R5UF35</accession>
<name>A0A4R5UF35_9GAMM</name>
<gene>
    <name evidence="9" type="ORF">E2F49_08180</name>
</gene>
<dbReference type="Pfam" id="PF14237">
    <property type="entry name" value="GYF_2"/>
    <property type="match status" value="1"/>
</dbReference>
<evidence type="ECO:0000256" key="3">
    <source>
        <dbReference type="ARBA" id="ARBA00022692"/>
    </source>
</evidence>
<feature type="transmembrane region" description="Helical" evidence="6">
    <location>
        <begin position="301"/>
        <end position="327"/>
    </location>
</feature>
<evidence type="ECO:0000259" key="8">
    <source>
        <dbReference type="Pfam" id="PF14237"/>
    </source>
</evidence>
<keyword evidence="5 6" id="KW-0472">Membrane</keyword>
<evidence type="ECO:0000259" key="7">
    <source>
        <dbReference type="Pfam" id="PF06271"/>
    </source>
</evidence>
<dbReference type="EMBL" id="SMTG01000002">
    <property type="protein sequence ID" value="TDK33947.1"/>
    <property type="molecule type" value="Genomic_DNA"/>
</dbReference>
<feature type="transmembrane region" description="Helical" evidence="6">
    <location>
        <begin position="150"/>
        <end position="176"/>
    </location>
</feature>
<comment type="caution">
    <text evidence="9">The sequence shown here is derived from an EMBL/GenBank/DDBJ whole genome shotgun (WGS) entry which is preliminary data.</text>
</comment>
<evidence type="ECO:0000313" key="9">
    <source>
        <dbReference type="EMBL" id="TDK33947.1"/>
    </source>
</evidence>
<dbReference type="AlphaFoldDB" id="A0A4R5UF35"/>
<evidence type="ECO:0000256" key="4">
    <source>
        <dbReference type="ARBA" id="ARBA00022989"/>
    </source>
</evidence>
<dbReference type="RefSeq" id="WP_133393339.1">
    <property type="nucleotide sequence ID" value="NZ_SMTG01000002.1"/>
</dbReference>
<evidence type="ECO:0000256" key="2">
    <source>
        <dbReference type="ARBA" id="ARBA00022475"/>
    </source>
</evidence>
<sequence length="328" mass="34047">MTDWYYADTPKTRQGPVPTSTVVQLRQAGSIDDDTLLWREGLDGWLPLRALAHELGTVAQPTPPPDVATPAPDATSDARWTLAEVEPRTGASTPDDDAGNAWRPVADGSTAGGMAASPYAPPVAPVAMPDAVVQGGEVVLAGFRKRLAAYLIDGLIVGVGGMVVGGIVGGVIGGLVGVSGVGGGTTLLVIQVVSNLLSLALGAAYYGWFHASRSMATPGKMAIGIKVVRLNGERLSLARSIGRYFATILSTIPLLIGFFMAAFTARKQALHDLVCDTLVVDRWAFTAQPELQRRELGTVTIVVLVLFGVLLGLGVLLLLAAAGLAAFA</sequence>
<dbReference type="PANTHER" id="PTHR36115:SF6">
    <property type="entry name" value="PROLINE-RICH ANTIGEN HOMOLOG"/>
    <property type="match status" value="1"/>
</dbReference>